<keyword evidence="3" id="KW-1185">Reference proteome</keyword>
<proteinExistence type="predicted"/>
<comment type="caution">
    <text evidence="2">The sequence shown here is derived from an EMBL/GenBank/DDBJ whole genome shotgun (WGS) entry which is preliminary data.</text>
</comment>
<dbReference type="InterPro" id="IPR053185">
    <property type="entry name" value="SET_domain_protein"/>
</dbReference>
<dbReference type="Pfam" id="PF00856">
    <property type="entry name" value="SET"/>
    <property type="match status" value="1"/>
</dbReference>
<gene>
    <name evidence="2" type="ORF">Q9L58_003676</name>
</gene>
<dbReference type="EMBL" id="JBBBZM010000036">
    <property type="protein sequence ID" value="KAL0637343.1"/>
    <property type="molecule type" value="Genomic_DNA"/>
</dbReference>
<dbReference type="InterPro" id="IPR046341">
    <property type="entry name" value="SET_dom_sf"/>
</dbReference>
<dbReference type="PANTHER" id="PTHR47332">
    <property type="entry name" value="SET DOMAIN-CONTAINING PROTEIN 5"/>
    <property type="match status" value="1"/>
</dbReference>
<accession>A0ABR3GND3</accession>
<name>A0ABR3GND3_9PEZI</name>
<dbReference type="Gene3D" id="2.170.270.10">
    <property type="entry name" value="SET domain"/>
    <property type="match status" value="1"/>
</dbReference>
<reference evidence="2 3" key="1">
    <citation type="submission" date="2024-02" db="EMBL/GenBank/DDBJ databases">
        <title>Discinaceae phylogenomics.</title>
        <authorList>
            <person name="Dirks A.C."/>
            <person name="James T.Y."/>
        </authorList>
    </citation>
    <scope>NUCLEOTIDE SEQUENCE [LARGE SCALE GENOMIC DNA]</scope>
    <source>
        <strain evidence="2 3">ACD0624</strain>
    </source>
</reference>
<evidence type="ECO:0000259" key="1">
    <source>
        <dbReference type="PROSITE" id="PS50280"/>
    </source>
</evidence>
<dbReference type="Proteomes" id="UP001447188">
    <property type="component" value="Unassembled WGS sequence"/>
</dbReference>
<evidence type="ECO:0000313" key="3">
    <source>
        <dbReference type="Proteomes" id="UP001447188"/>
    </source>
</evidence>
<dbReference type="PANTHER" id="PTHR47332:SF4">
    <property type="entry name" value="SET DOMAIN-CONTAINING PROTEIN 5"/>
    <property type="match status" value="1"/>
</dbReference>
<feature type="domain" description="SET" evidence="1">
    <location>
        <begin position="6"/>
        <end position="158"/>
    </location>
</feature>
<dbReference type="SUPFAM" id="SSF82199">
    <property type="entry name" value="SET domain"/>
    <property type="match status" value="1"/>
</dbReference>
<evidence type="ECO:0000313" key="2">
    <source>
        <dbReference type="EMBL" id="KAL0637343.1"/>
    </source>
</evidence>
<dbReference type="InterPro" id="IPR001214">
    <property type="entry name" value="SET_dom"/>
</dbReference>
<protein>
    <recommendedName>
        <fullName evidence="1">SET domain-containing protein</fullName>
    </recommendedName>
</protein>
<dbReference type="PROSITE" id="PS50280">
    <property type="entry name" value="SET"/>
    <property type="match status" value="1"/>
</dbReference>
<sequence length="158" mass="17580">MEITNPVFVVLDVPLKGQSVFATCFIPAGTPLFQELPIITVSDARAAAKIDSLNHAFLLLSPERKIVYLSLCNSQPVPDALISEEDIAVLGIWKTNTFVLDKEGIINGIFHMASRLNHSCHGGENARWEWCKEEGLMKFWTDQDIEVGNFSGSIRTDF</sequence>
<organism evidence="2 3">
    <name type="scientific">Discina gigas</name>
    <dbReference type="NCBI Taxonomy" id="1032678"/>
    <lineage>
        <taxon>Eukaryota</taxon>
        <taxon>Fungi</taxon>
        <taxon>Dikarya</taxon>
        <taxon>Ascomycota</taxon>
        <taxon>Pezizomycotina</taxon>
        <taxon>Pezizomycetes</taxon>
        <taxon>Pezizales</taxon>
        <taxon>Discinaceae</taxon>
        <taxon>Discina</taxon>
    </lineage>
</organism>